<keyword evidence="1" id="KW-0472">Membrane</keyword>
<proteinExistence type="predicted"/>
<keyword evidence="4" id="KW-1185">Reference proteome</keyword>
<gene>
    <name evidence="3" type="ORF">O9H85_11820</name>
</gene>
<dbReference type="InterPro" id="IPR014729">
    <property type="entry name" value="Rossmann-like_a/b/a_fold"/>
</dbReference>
<evidence type="ECO:0000256" key="1">
    <source>
        <dbReference type="SAM" id="Phobius"/>
    </source>
</evidence>
<dbReference type="InterPro" id="IPR051599">
    <property type="entry name" value="Cell_Envelope_Assoc"/>
</dbReference>
<name>A0ABT4Q894_9BACL</name>
<feature type="transmembrane region" description="Helical" evidence="1">
    <location>
        <begin position="21"/>
        <end position="42"/>
    </location>
</feature>
<keyword evidence="1" id="KW-0812">Transmembrane</keyword>
<organism evidence="3 4">
    <name type="scientific">Paenibacillus gyeongsangnamensis</name>
    <dbReference type="NCBI Taxonomy" id="3388067"/>
    <lineage>
        <taxon>Bacteria</taxon>
        <taxon>Bacillati</taxon>
        <taxon>Bacillota</taxon>
        <taxon>Bacilli</taxon>
        <taxon>Bacillales</taxon>
        <taxon>Paenibacillaceae</taxon>
        <taxon>Paenibacillus</taxon>
    </lineage>
</organism>
<dbReference type="CDD" id="cd06259">
    <property type="entry name" value="YdcF-like"/>
    <property type="match status" value="1"/>
</dbReference>
<dbReference type="Pfam" id="PF02698">
    <property type="entry name" value="DUF218"/>
    <property type="match status" value="1"/>
</dbReference>
<comment type="caution">
    <text evidence="3">The sequence shown here is derived from an EMBL/GenBank/DDBJ whole genome shotgun (WGS) entry which is preliminary data.</text>
</comment>
<dbReference type="Proteomes" id="UP001527882">
    <property type="component" value="Unassembled WGS sequence"/>
</dbReference>
<sequence>MLVLRRWAVAIKPSLWKGAKRLLMAVLLIIGIAAFWTGYVLWSMASMPDTSLPKQDAGIVLGAALWQTTPSPALKERLNRAAELYEEGKIRSIIVSGGYDRPDSQLTEAEGMRDYLLGRGIPGRVILLENHATNTYENLLFSKQIMDEHGYRSAVIVTHRYHAVRSLDIARFLGYDHPAAAPMDSSVLMMSWHKSRETLAYTKWQWDKIRLRLGV</sequence>
<keyword evidence="1" id="KW-1133">Transmembrane helix</keyword>
<evidence type="ECO:0000313" key="4">
    <source>
        <dbReference type="Proteomes" id="UP001527882"/>
    </source>
</evidence>
<feature type="domain" description="DUF218" evidence="2">
    <location>
        <begin position="56"/>
        <end position="200"/>
    </location>
</feature>
<dbReference type="Gene3D" id="3.40.50.620">
    <property type="entry name" value="HUPs"/>
    <property type="match status" value="1"/>
</dbReference>
<dbReference type="PANTHER" id="PTHR30336">
    <property type="entry name" value="INNER MEMBRANE PROTEIN, PROBABLE PERMEASE"/>
    <property type="match status" value="1"/>
</dbReference>
<dbReference type="InterPro" id="IPR003848">
    <property type="entry name" value="DUF218"/>
</dbReference>
<dbReference type="PANTHER" id="PTHR30336:SF20">
    <property type="entry name" value="DUF218 DOMAIN-CONTAINING PROTEIN"/>
    <property type="match status" value="1"/>
</dbReference>
<dbReference type="RefSeq" id="WP_269881557.1">
    <property type="nucleotide sequence ID" value="NZ_JAQAGZ010000006.1"/>
</dbReference>
<evidence type="ECO:0000313" key="3">
    <source>
        <dbReference type="EMBL" id="MCZ8513098.1"/>
    </source>
</evidence>
<accession>A0ABT4Q894</accession>
<dbReference type="EMBL" id="JAQAGZ010000006">
    <property type="protein sequence ID" value="MCZ8513098.1"/>
    <property type="molecule type" value="Genomic_DNA"/>
</dbReference>
<reference evidence="3 4" key="1">
    <citation type="submission" date="2022-12" db="EMBL/GenBank/DDBJ databases">
        <title>Draft genome sequence of Paenibacillus sp. dW9.</title>
        <authorList>
            <person name="Choi E.-W."/>
            <person name="Kim D.-U."/>
        </authorList>
    </citation>
    <scope>NUCLEOTIDE SEQUENCE [LARGE SCALE GENOMIC DNA]</scope>
    <source>
        <strain evidence="4">dW9</strain>
    </source>
</reference>
<protein>
    <submittedName>
        <fullName evidence="3">YdcF family protein</fullName>
    </submittedName>
</protein>
<evidence type="ECO:0000259" key="2">
    <source>
        <dbReference type="Pfam" id="PF02698"/>
    </source>
</evidence>